<keyword evidence="1" id="KW-0472">Membrane</keyword>
<protein>
    <recommendedName>
        <fullName evidence="4">Transmembrane protein</fullName>
    </recommendedName>
</protein>
<comment type="caution">
    <text evidence="2">The sequence shown here is derived from an EMBL/GenBank/DDBJ whole genome shotgun (WGS) entry which is preliminary data.</text>
</comment>
<dbReference type="Proteomes" id="UP000688137">
    <property type="component" value="Unassembled WGS sequence"/>
</dbReference>
<name>A0A8S1L6M9_PARPR</name>
<keyword evidence="1" id="KW-1133">Transmembrane helix</keyword>
<evidence type="ECO:0000313" key="2">
    <source>
        <dbReference type="EMBL" id="CAD8061173.1"/>
    </source>
</evidence>
<dbReference type="AlphaFoldDB" id="A0A8S1L6M9"/>
<dbReference type="EMBL" id="CAJJDM010000030">
    <property type="protein sequence ID" value="CAD8061173.1"/>
    <property type="molecule type" value="Genomic_DNA"/>
</dbReference>
<sequence length="249" mass="30633">MHLQTLSIYLQKLKLKYLFGFQVHLQMDFSKQIQEYIYFKEKVFSIKVFEEWHFRVQKKSFGCVKLKKEFQHSICHKDLLCCTKFVKLFLQLFVQKIINTFILFRIQNLLIIVYHIIYMFMKMLFIEKMEHLLITIIILEILPDSNQIDILESFSCFLILILIKISQFVMKQIRFEQQLKFLQSFQDFLNCPFSEVFFSYRNFRICIIIYIEIAKSFQIYQSFQIVYLLFYRKLILQRMQQQLIIYQQL</sequence>
<reference evidence="2" key="1">
    <citation type="submission" date="2021-01" db="EMBL/GenBank/DDBJ databases">
        <authorList>
            <consortium name="Genoscope - CEA"/>
            <person name="William W."/>
        </authorList>
    </citation>
    <scope>NUCLEOTIDE SEQUENCE</scope>
</reference>
<evidence type="ECO:0008006" key="4">
    <source>
        <dbReference type="Google" id="ProtNLM"/>
    </source>
</evidence>
<organism evidence="2 3">
    <name type="scientific">Paramecium primaurelia</name>
    <dbReference type="NCBI Taxonomy" id="5886"/>
    <lineage>
        <taxon>Eukaryota</taxon>
        <taxon>Sar</taxon>
        <taxon>Alveolata</taxon>
        <taxon>Ciliophora</taxon>
        <taxon>Intramacronucleata</taxon>
        <taxon>Oligohymenophorea</taxon>
        <taxon>Peniculida</taxon>
        <taxon>Parameciidae</taxon>
        <taxon>Paramecium</taxon>
    </lineage>
</organism>
<feature type="transmembrane region" description="Helical" evidence="1">
    <location>
        <begin position="97"/>
        <end position="121"/>
    </location>
</feature>
<gene>
    <name evidence="2" type="ORF">PPRIM_AZ9-3.1.T0310176</name>
</gene>
<proteinExistence type="predicted"/>
<keyword evidence="1" id="KW-0812">Transmembrane</keyword>
<evidence type="ECO:0000313" key="3">
    <source>
        <dbReference type="Proteomes" id="UP000688137"/>
    </source>
</evidence>
<accession>A0A8S1L6M9</accession>
<keyword evidence="3" id="KW-1185">Reference proteome</keyword>
<evidence type="ECO:0000256" key="1">
    <source>
        <dbReference type="SAM" id="Phobius"/>
    </source>
</evidence>